<evidence type="ECO:0000256" key="1">
    <source>
        <dbReference type="SAM" id="MobiDB-lite"/>
    </source>
</evidence>
<sequence>MKNWHFFVIPIRRLLYILEKSKAKTYTRSPWLPEKKLLKFGRIIVGSRGRKIPSGFSSSATQDECLAQEPQRRETGTGSCAFVCSLLLSQLCARSGQCLCARQNFNKAVRR</sequence>
<reference evidence="2" key="1">
    <citation type="journal article" name="BMC Genomics">
        <title>Long-read sequencing and de novo genome assembly of marine medaka (Oryzias melastigma).</title>
        <authorList>
            <person name="Liang P."/>
            <person name="Saqib H.S.A."/>
            <person name="Ni X."/>
            <person name="Shen Y."/>
        </authorList>
    </citation>
    <scope>NUCLEOTIDE SEQUENCE</scope>
    <source>
        <strain evidence="2">Bigg-433</strain>
    </source>
</reference>
<dbReference type="AlphaFoldDB" id="A0A834C0K8"/>
<comment type="caution">
    <text evidence="2">The sequence shown here is derived from an EMBL/GenBank/DDBJ whole genome shotgun (WGS) entry which is preliminary data.</text>
</comment>
<feature type="region of interest" description="Disordered" evidence="1">
    <location>
        <begin position="53"/>
        <end position="75"/>
    </location>
</feature>
<name>A0A834C0K8_ORYME</name>
<gene>
    <name evidence="2" type="ORF">FQA47_025598</name>
</gene>
<dbReference type="Proteomes" id="UP000646548">
    <property type="component" value="Unassembled WGS sequence"/>
</dbReference>
<evidence type="ECO:0000313" key="3">
    <source>
        <dbReference type="Proteomes" id="UP000646548"/>
    </source>
</evidence>
<accession>A0A834C0K8</accession>
<organism evidence="2 3">
    <name type="scientific">Oryzias melastigma</name>
    <name type="common">Marine medaka</name>
    <dbReference type="NCBI Taxonomy" id="30732"/>
    <lineage>
        <taxon>Eukaryota</taxon>
        <taxon>Metazoa</taxon>
        <taxon>Chordata</taxon>
        <taxon>Craniata</taxon>
        <taxon>Vertebrata</taxon>
        <taxon>Euteleostomi</taxon>
        <taxon>Actinopterygii</taxon>
        <taxon>Neopterygii</taxon>
        <taxon>Teleostei</taxon>
        <taxon>Neoteleostei</taxon>
        <taxon>Acanthomorphata</taxon>
        <taxon>Ovalentaria</taxon>
        <taxon>Atherinomorphae</taxon>
        <taxon>Beloniformes</taxon>
        <taxon>Adrianichthyidae</taxon>
        <taxon>Oryziinae</taxon>
        <taxon>Oryzias</taxon>
    </lineage>
</organism>
<protein>
    <submittedName>
        <fullName evidence="2">Uncharacterized protein</fullName>
    </submittedName>
</protein>
<evidence type="ECO:0000313" key="2">
    <source>
        <dbReference type="EMBL" id="KAF6719688.1"/>
    </source>
</evidence>
<dbReference type="EMBL" id="WKFB01000571">
    <property type="protein sequence ID" value="KAF6719688.1"/>
    <property type="molecule type" value="Genomic_DNA"/>
</dbReference>
<proteinExistence type="predicted"/>